<evidence type="ECO:0000313" key="2">
    <source>
        <dbReference type="Proteomes" id="UP001177021"/>
    </source>
</evidence>
<dbReference type="Proteomes" id="UP001177021">
    <property type="component" value="Unassembled WGS sequence"/>
</dbReference>
<reference evidence="1" key="1">
    <citation type="submission" date="2023-10" db="EMBL/GenBank/DDBJ databases">
        <authorList>
            <person name="Rodriguez Cubillos JULIANA M."/>
            <person name="De Vega J."/>
        </authorList>
    </citation>
    <scope>NUCLEOTIDE SEQUENCE</scope>
</reference>
<accession>A0ACB0LW40</accession>
<name>A0ACB0LW40_TRIPR</name>
<evidence type="ECO:0000313" key="1">
    <source>
        <dbReference type="EMBL" id="CAJ2673090.1"/>
    </source>
</evidence>
<gene>
    <name evidence="1" type="ORF">MILVUS5_LOCUS36621</name>
</gene>
<proteinExistence type="predicted"/>
<comment type="caution">
    <text evidence="1">The sequence shown here is derived from an EMBL/GenBank/DDBJ whole genome shotgun (WGS) entry which is preliminary data.</text>
</comment>
<protein>
    <submittedName>
        <fullName evidence="1">Uncharacterized protein</fullName>
    </submittedName>
</protein>
<sequence>MALNSSARKDFTDDELLKPFLYNKIHNLPLPNYINILEQDLFGTIKNPWQIWEEFEASHSYSGKDLYVFSILRKKSATSTRVVRTIGMGTWEGEDTGKSIFAKDTNQLLGMKKRYRFEKSDTYQDGGWIVHEYSLDKSLISNPSAINYVLCRFRKNSKLGLQNTGTRIHHQPNSHIPNCSVVPRKNPKMNNVGQSQRKTVAVPPRSAAVAVPPRAPVAVPPRAAATTIPENNSTWLGENIDQNPRNQLDSVNNKTEAVKITNETERKFNKEEHCAMNKEDDGDIIIINGDDDLIMSDLIMSNEEEGGVTMSWPELFAQELLKNNKGCLIEEDVSMLSNDFYKDLLFENNNNIK</sequence>
<organism evidence="1 2">
    <name type="scientific">Trifolium pratense</name>
    <name type="common">Red clover</name>
    <dbReference type="NCBI Taxonomy" id="57577"/>
    <lineage>
        <taxon>Eukaryota</taxon>
        <taxon>Viridiplantae</taxon>
        <taxon>Streptophyta</taxon>
        <taxon>Embryophyta</taxon>
        <taxon>Tracheophyta</taxon>
        <taxon>Spermatophyta</taxon>
        <taxon>Magnoliopsida</taxon>
        <taxon>eudicotyledons</taxon>
        <taxon>Gunneridae</taxon>
        <taxon>Pentapetalae</taxon>
        <taxon>rosids</taxon>
        <taxon>fabids</taxon>
        <taxon>Fabales</taxon>
        <taxon>Fabaceae</taxon>
        <taxon>Papilionoideae</taxon>
        <taxon>50 kb inversion clade</taxon>
        <taxon>NPAAA clade</taxon>
        <taxon>Hologalegina</taxon>
        <taxon>IRL clade</taxon>
        <taxon>Trifolieae</taxon>
        <taxon>Trifolium</taxon>
    </lineage>
</organism>
<keyword evidence="2" id="KW-1185">Reference proteome</keyword>
<dbReference type="EMBL" id="CASHSV030000716">
    <property type="protein sequence ID" value="CAJ2673090.1"/>
    <property type="molecule type" value="Genomic_DNA"/>
</dbReference>